<gene>
    <name evidence="1" type="ORF">C8J55DRAFT_492083</name>
</gene>
<dbReference type="Proteomes" id="UP001150238">
    <property type="component" value="Unassembled WGS sequence"/>
</dbReference>
<evidence type="ECO:0000313" key="1">
    <source>
        <dbReference type="EMBL" id="KAJ4469372.1"/>
    </source>
</evidence>
<dbReference type="EMBL" id="JANVFS010000035">
    <property type="protein sequence ID" value="KAJ4469372.1"/>
    <property type="molecule type" value="Genomic_DNA"/>
</dbReference>
<evidence type="ECO:0000313" key="2">
    <source>
        <dbReference type="Proteomes" id="UP001150238"/>
    </source>
</evidence>
<accession>A0A9W8ZYW2</accession>
<name>A0A9W8ZYW2_9AGAR</name>
<reference evidence="1" key="2">
    <citation type="journal article" date="2023" name="Proc. Natl. Acad. Sci. U.S.A.">
        <title>A global phylogenomic analysis of the shiitake genus Lentinula.</title>
        <authorList>
            <person name="Sierra-Patev S."/>
            <person name="Min B."/>
            <person name="Naranjo-Ortiz M."/>
            <person name="Looney B."/>
            <person name="Konkel Z."/>
            <person name="Slot J.C."/>
            <person name="Sakamoto Y."/>
            <person name="Steenwyk J.L."/>
            <person name="Rokas A."/>
            <person name="Carro J."/>
            <person name="Camarero S."/>
            <person name="Ferreira P."/>
            <person name="Molpeceres G."/>
            <person name="Ruiz-Duenas F.J."/>
            <person name="Serrano A."/>
            <person name="Henrissat B."/>
            <person name="Drula E."/>
            <person name="Hughes K.W."/>
            <person name="Mata J.L."/>
            <person name="Ishikawa N.K."/>
            <person name="Vargas-Isla R."/>
            <person name="Ushijima S."/>
            <person name="Smith C.A."/>
            <person name="Donoghue J."/>
            <person name="Ahrendt S."/>
            <person name="Andreopoulos W."/>
            <person name="He G."/>
            <person name="LaButti K."/>
            <person name="Lipzen A."/>
            <person name="Ng V."/>
            <person name="Riley R."/>
            <person name="Sandor L."/>
            <person name="Barry K."/>
            <person name="Martinez A.T."/>
            <person name="Xiao Y."/>
            <person name="Gibbons J.G."/>
            <person name="Terashima K."/>
            <person name="Grigoriev I.V."/>
            <person name="Hibbett D."/>
        </authorList>
    </citation>
    <scope>NUCLEOTIDE SEQUENCE</scope>
    <source>
        <strain evidence="1">Sp2 HRB7682 ss15</strain>
    </source>
</reference>
<sequence>MSTKSLTAGFGVDPQQFWLLLNPLGSAQLTWLLDNPPGFWTIQLALSTAPEQNHPLFLIISYPIRCRSAPFINCALCTHFGKRAQNRRRMGQAYFTRLWTSAERSGNSATPTTSLEGEPSGTNSVRVPTVCGYLLFRSREGGGQNPYHISYWRLFARIDLELFVLNSCNSLKISCSHYVLINDRKSPPQGLLSKLARPEFPERRASRYLDTSDVSTSEHLDIDDVSVSRCLDIDDVSVSRCLDIDDVSTSRCLDIDDVSTSRCPDIGLFYDYFKFLAAENINELRGTNSSLYPYFYW</sequence>
<organism evidence="1 2">
    <name type="scientific">Lentinula lateritia</name>
    <dbReference type="NCBI Taxonomy" id="40482"/>
    <lineage>
        <taxon>Eukaryota</taxon>
        <taxon>Fungi</taxon>
        <taxon>Dikarya</taxon>
        <taxon>Basidiomycota</taxon>
        <taxon>Agaricomycotina</taxon>
        <taxon>Agaricomycetes</taxon>
        <taxon>Agaricomycetidae</taxon>
        <taxon>Agaricales</taxon>
        <taxon>Marasmiineae</taxon>
        <taxon>Omphalotaceae</taxon>
        <taxon>Lentinula</taxon>
    </lineage>
</organism>
<proteinExistence type="predicted"/>
<reference evidence="1" key="1">
    <citation type="submission" date="2022-08" db="EMBL/GenBank/DDBJ databases">
        <authorList>
            <consortium name="DOE Joint Genome Institute"/>
            <person name="Min B."/>
            <person name="Riley R."/>
            <person name="Sierra-Patev S."/>
            <person name="Naranjo-Ortiz M."/>
            <person name="Looney B."/>
            <person name="Konkel Z."/>
            <person name="Slot J.C."/>
            <person name="Sakamoto Y."/>
            <person name="Steenwyk J.L."/>
            <person name="Rokas A."/>
            <person name="Carro J."/>
            <person name="Camarero S."/>
            <person name="Ferreira P."/>
            <person name="Molpeceres G."/>
            <person name="Ruiz-Duenas F.J."/>
            <person name="Serrano A."/>
            <person name="Henrissat B."/>
            <person name="Drula E."/>
            <person name="Hughes K.W."/>
            <person name="Mata J.L."/>
            <person name="Ishikawa N.K."/>
            <person name="Vargas-Isla R."/>
            <person name="Ushijima S."/>
            <person name="Smith C.A."/>
            <person name="Ahrendt S."/>
            <person name="Andreopoulos W."/>
            <person name="He G."/>
            <person name="Labutti K."/>
            <person name="Lipzen A."/>
            <person name="Ng V."/>
            <person name="Sandor L."/>
            <person name="Barry K."/>
            <person name="Martinez A.T."/>
            <person name="Xiao Y."/>
            <person name="Gibbons J.G."/>
            <person name="Terashima K."/>
            <person name="Hibbett D.S."/>
            <person name="Grigoriev I.V."/>
        </authorList>
    </citation>
    <scope>NUCLEOTIDE SEQUENCE</scope>
    <source>
        <strain evidence="1">Sp2 HRB7682 ss15</strain>
    </source>
</reference>
<protein>
    <submittedName>
        <fullName evidence="1">Uncharacterized protein</fullName>
    </submittedName>
</protein>
<dbReference type="AlphaFoldDB" id="A0A9W8ZYW2"/>
<comment type="caution">
    <text evidence="1">The sequence shown here is derived from an EMBL/GenBank/DDBJ whole genome shotgun (WGS) entry which is preliminary data.</text>
</comment>